<dbReference type="InterPro" id="IPR029058">
    <property type="entry name" value="AB_hydrolase_fold"/>
</dbReference>
<sequence>MSSQPTVVLLHGVGLDHSVWEGVAPLLAGPVDVVVPDLPGHGAGPRVPLDVDLAGLADLVVRDLPAGLLAAGADPVHLVGFSLGALVAQHLAIHRPELVASLTSVSSVCRRTPQEAEAVAARLATAERDVDASYAASVERWFAGSDVDAAAVGRTRSVLAANDPDQFLACYRVFATGDAAVADDLGRIDVPALAVTGAADPGSTPEMTHRLAASIPGCRAVVVPEVRHMLPLEAPGVLAEHVLELIGGTTRDRVRD</sequence>
<dbReference type="Proteomes" id="UP001268542">
    <property type="component" value="Unassembled WGS sequence"/>
</dbReference>
<keyword evidence="3" id="KW-1185">Reference proteome</keyword>
<evidence type="ECO:0000313" key="3">
    <source>
        <dbReference type="Proteomes" id="UP001268542"/>
    </source>
</evidence>
<keyword evidence="2" id="KW-0378">Hydrolase</keyword>
<dbReference type="Gene3D" id="3.40.50.1820">
    <property type="entry name" value="alpha/beta hydrolase"/>
    <property type="match status" value="1"/>
</dbReference>
<dbReference type="EMBL" id="JAVYII010000006">
    <property type="protein sequence ID" value="MDT9594215.1"/>
    <property type="molecule type" value="Genomic_DNA"/>
</dbReference>
<dbReference type="RefSeq" id="WP_315733738.1">
    <property type="nucleotide sequence ID" value="NZ_JAVYII010000006.1"/>
</dbReference>
<dbReference type="GO" id="GO:0016787">
    <property type="term" value="F:hydrolase activity"/>
    <property type="evidence" value="ECO:0007669"/>
    <property type="project" value="UniProtKB-KW"/>
</dbReference>
<organism evidence="2 3">
    <name type="scientific">Nocardioides imazamoxiresistens</name>
    <dbReference type="NCBI Taxonomy" id="3231893"/>
    <lineage>
        <taxon>Bacteria</taxon>
        <taxon>Bacillati</taxon>
        <taxon>Actinomycetota</taxon>
        <taxon>Actinomycetes</taxon>
        <taxon>Propionibacteriales</taxon>
        <taxon>Nocardioidaceae</taxon>
        <taxon>Nocardioides</taxon>
    </lineage>
</organism>
<reference evidence="2 3" key="1">
    <citation type="submission" date="2023-08" db="EMBL/GenBank/DDBJ databases">
        <title>Nocardioides seae sp. nov., a bacterium isolated from a soil.</title>
        <authorList>
            <person name="Wang X."/>
        </authorList>
    </citation>
    <scope>NUCLEOTIDE SEQUENCE [LARGE SCALE GENOMIC DNA]</scope>
    <source>
        <strain evidence="2 3">YZH12</strain>
    </source>
</reference>
<dbReference type="PANTHER" id="PTHR43798">
    <property type="entry name" value="MONOACYLGLYCEROL LIPASE"/>
    <property type="match status" value="1"/>
</dbReference>
<gene>
    <name evidence="2" type="ORF">RDV89_14120</name>
</gene>
<dbReference type="SUPFAM" id="SSF53474">
    <property type="entry name" value="alpha/beta-Hydrolases"/>
    <property type="match status" value="1"/>
</dbReference>
<evidence type="ECO:0000259" key="1">
    <source>
        <dbReference type="Pfam" id="PF12697"/>
    </source>
</evidence>
<proteinExistence type="predicted"/>
<dbReference type="InterPro" id="IPR050266">
    <property type="entry name" value="AB_hydrolase_sf"/>
</dbReference>
<evidence type="ECO:0000313" key="2">
    <source>
        <dbReference type="EMBL" id="MDT9594215.1"/>
    </source>
</evidence>
<dbReference type="InterPro" id="IPR000073">
    <property type="entry name" value="AB_hydrolase_1"/>
</dbReference>
<accession>A0ABU3PYA4</accession>
<name>A0ABU3PYA4_9ACTN</name>
<dbReference type="PANTHER" id="PTHR43798:SF33">
    <property type="entry name" value="HYDROLASE, PUTATIVE (AFU_ORTHOLOGUE AFUA_2G14860)-RELATED"/>
    <property type="match status" value="1"/>
</dbReference>
<feature type="domain" description="AB hydrolase-1" evidence="1">
    <location>
        <begin position="7"/>
        <end position="240"/>
    </location>
</feature>
<dbReference type="Pfam" id="PF12697">
    <property type="entry name" value="Abhydrolase_6"/>
    <property type="match status" value="1"/>
</dbReference>
<comment type="caution">
    <text evidence="2">The sequence shown here is derived from an EMBL/GenBank/DDBJ whole genome shotgun (WGS) entry which is preliminary data.</text>
</comment>
<protein>
    <submittedName>
        <fullName evidence="2">Alpha/beta hydrolase</fullName>
    </submittedName>
</protein>